<dbReference type="STRING" id="1381081.BIY22_09315"/>
<comment type="caution">
    <text evidence="1">The sequence shown here is derived from an EMBL/GenBank/DDBJ whole genome shotgun (WGS) entry which is preliminary data.</text>
</comment>
<dbReference type="EMBL" id="MJMJ01000023">
    <property type="protein sequence ID" value="OLQ88352.1"/>
    <property type="molecule type" value="Genomic_DNA"/>
</dbReference>
<sequence>MKHYCPLAVHCTSLCLDIIQDEKFECLSHQDINNFYVELYEMVEARTCLNTIHYACESAFVNSVTNGILKALHICKNHRSARHSTWLLSAMESRISSTIEKLT</sequence>
<organism evidence="1 2">
    <name type="scientific">Vibrio panuliri</name>
    <dbReference type="NCBI Taxonomy" id="1381081"/>
    <lineage>
        <taxon>Bacteria</taxon>
        <taxon>Pseudomonadati</taxon>
        <taxon>Pseudomonadota</taxon>
        <taxon>Gammaproteobacteria</taxon>
        <taxon>Vibrionales</taxon>
        <taxon>Vibrionaceae</taxon>
        <taxon>Vibrio</taxon>
    </lineage>
</organism>
<dbReference type="Proteomes" id="UP000186313">
    <property type="component" value="Unassembled WGS sequence"/>
</dbReference>
<evidence type="ECO:0000313" key="1">
    <source>
        <dbReference type="EMBL" id="OLQ88352.1"/>
    </source>
</evidence>
<gene>
    <name evidence="1" type="ORF">BIY22_09315</name>
</gene>
<accession>A0A1Q9HF39</accession>
<name>A0A1Q9HF39_9VIBR</name>
<protein>
    <submittedName>
        <fullName evidence="1">Uncharacterized protein</fullName>
    </submittedName>
</protein>
<proteinExistence type="predicted"/>
<evidence type="ECO:0000313" key="2">
    <source>
        <dbReference type="Proteomes" id="UP000186313"/>
    </source>
</evidence>
<reference evidence="1 2" key="1">
    <citation type="submission" date="2016-09" db="EMBL/GenBank/DDBJ databases">
        <title>Genomic Taxonomy of the Vibrionaceae.</title>
        <authorList>
            <person name="Gonzalez-Castillo A."/>
            <person name="Gomez-Gil B."/>
            <person name="Enciso-Ibarra K."/>
        </authorList>
    </citation>
    <scope>NUCLEOTIDE SEQUENCE [LARGE SCALE GENOMIC DNA]</scope>
    <source>
        <strain evidence="1 2">CAIM 703</strain>
    </source>
</reference>
<dbReference type="AlphaFoldDB" id="A0A1Q9HF39"/>